<proteinExistence type="inferred from homology"/>
<keyword evidence="5" id="KW-1185">Reference proteome</keyword>
<dbReference type="CDD" id="cd04647">
    <property type="entry name" value="LbH_MAT_like"/>
    <property type="match status" value="1"/>
</dbReference>
<evidence type="ECO:0000256" key="2">
    <source>
        <dbReference type="ARBA" id="ARBA00022679"/>
    </source>
</evidence>
<dbReference type="EMBL" id="BAABDJ010000039">
    <property type="protein sequence ID" value="GAA4018286.1"/>
    <property type="molecule type" value="Genomic_DNA"/>
</dbReference>
<dbReference type="PANTHER" id="PTHR43300">
    <property type="entry name" value="ACETYLTRANSFERASE"/>
    <property type="match status" value="1"/>
</dbReference>
<name>A0ABP7SY96_9BACT</name>
<comment type="caution">
    <text evidence="4">The sequence shown here is derived from an EMBL/GenBank/DDBJ whole genome shotgun (WGS) entry which is preliminary data.</text>
</comment>
<dbReference type="SUPFAM" id="SSF51161">
    <property type="entry name" value="Trimeric LpxA-like enzymes"/>
    <property type="match status" value="1"/>
</dbReference>
<dbReference type="Gene3D" id="2.160.10.10">
    <property type="entry name" value="Hexapeptide repeat proteins"/>
    <property type="match status" value="1"/>
</dbReference>
<dbReference type="PANTHER" id="PTHR43300:SF12">
    <property type="entry name" value="CHLORAMPHENICOL ACETYLTRANSFERASE"/>
    <property type="match status" value="1"/>
</dbReference>
<keyword evidence="3" id="KW-0012">Acyltransferase</keyword>
<dbReference type="InterPro" id="IPR050179">
    <property type="entry name" value="Trans_hexapeptide_repeat"/>
</dbReference>
<comment type="similarity">
    <text evidence="1">Belongs to the transferase hexapeptide repeat family.</text>
</comment>
<dbReference type="InterPro" id="IPR011004">
    <property type="entry name" value="Trimer_LpxA-like_sf"/>
</dbReference>
<protein>
    <submittedName>
        <fullName evidence="4">dTDP-4-amino-4,6-dideoxy-D-glucose acetyltransferase VioB</fullName>
    </submittedName>
</protein>
<evidence type="ECO:0000313" key="5">
    <source>
        <dbReference type="Proteomes" id="UP001500567"/>
    </source>
</evidence>
<evidence type="ECO:0000256" key="3">
    <source>
        <dbReference type="ARBA" id="ARBA00023315"/>
    </source>
</evidence>
<reference evidence="5" key="1">
    <citation type="journal article" date="2019" name="Int. J. Syst. Evol. Microbiol.">
        <title>The Global Catalogue of Microorganisms (GCM) 10K type strain sequencing project: providing services to taxonomists for standard genome sequencing and annotation.</title>
        <authorList>
            <consortium name="The Broad Institute Genomics Platform"/>
            <consortium name="The Broad Institute Genome Sequencing Center for Infectious Disease"/>
            <person name="Wu L."/>
            <person name="Ma J."/>
        </authorList>
    </citation>
    <scope>NUCLEOTIDE SEQUENCE [LARGE SCALE GENOMIC DNA]</scope>
    <source>
        <strain evidence="5">JCM 17224</strain>
    </source>
</reference>
<accession>A0ABP7SY96</accession>
<gene>
    <name evidence="4" type="primary">vioB</name>
    <name evidence="4" type="ORF">GCM10022408_35040</name>
</gene>
<sequence length="192" mass="20605">MIGYYSPEELAELGFAAVGENVRISKTATIYNTGNIHIGSHVRIDNFCVIAVSGGAALRIGSYCHISAFNFLNGLGDITLDDFFTSAPYVRIFSSSDDYSGEHMTNAMVPREALGTESAPVRAYRHVLIGTGSTILPGVELAEGTAVAAHSLVTRSTAPFTLVGGVPARKLKDRSRNLLELEKKYIHGRTQG</sequence>
<evidence type="ECO:0000256" key="1">
    <source>
        <dbReference type="ARBA" id="ARBA00007274"/>
    </source>
</evidence>
<organism evidence="4 5">
    <name type="scientific">Hymenobacter fastidiosus</name>
    <dbReference type="NCBI Taxonomy" id="486264"/>
    <lineage>
        <taxon>Bacteria</taxon>
        <taxon>Pseudomonadati</taxon>
        <taxon>Bacteroidota</taxon>
        <taxon>Cytophagia</taxon>
        <taxon>Cytophagales</taxon>
        <taxon>Hymenobacteraceae</taxon>
        <taxon>Hymenobacter</taxon>
    </lineage>
</organism>
<dbReference type="RefSeq" id="WP_345074810.1">
    <property type="nucleotide sequence ID" value="NZ_BAABDJ010000039.1"/>
</dbReference>
<keyword evidence="2" id="KW-0808">Transferase</keyword>
<dbReference type="Proteomes" id="UP001500567">
    <property type="component" value="Unassembled WGS sequence"/>
</dbReference>
<evidence type="ECO:0000313" key="4">
    <source>
        <dbReference type="EMBL" id="GAA4018286.1"/>
    </source>
</evidence>